<dbReference type="InterPro" id="IPR036397">
    <property type="entry name" value="RNaseH_sf"/>
</dbReference>
<dbReference type="InterPro" id="IPR052709">
    <property type="entry name" value="Transposase-MT_Hybrid"/>
</dbReference>
<gene>
    <name evidence="1" type="ORF">AVEN_32768_1</name>
</gene>
<keyword evidence="2" id="KW-1185">Reference proteome</keyword>
<dbReference type="Proteomes" id="UP000499080">
    <property type="component" value="Unassembled WGS sequence"/>
</dbReference>
<proteinExistence type="predicted"/>
<evidence type="ECO:0000313" key="2">
    <source>
        <dbReference type="Proteomes" id="UP000499080"/>
    </source>
</evidence>
<dbReference type="EMBL" id="BGPR01000253">
    <property type="protein sequence ID" value="GBM08222.1"/>
    <property type="molecule type" value="Genomic_DNA"/>
</dbReference>
<dbReference type="GO" id="GO:0003676">
    <property type="term" value="F:nucleic acid binding"/>
    <property type="evidence" value="ECO:0007669"/>
    <property type="project" value="InterPro"/>
</dbReference>
<dbReference type="OrthoDB" id="6118231at2759"/>
<accession>A0A4Y2CUS6</accession>
<reference evidence="1 2" key="1">
    <citation type="journal article" date="2019" name="Sci. Rep.">
        <title>Orb-weaving spider Araneus ventricosus genome elucidates the spidroin gene catalogue.</title>
        <authorList>
            <person name="Kono N."/>
            <person name="Nakamura H."/>
            <person name="Ohtoshi R."/>
            <person name="Moran D.A.P."/>
            <person name="Shinohara A."/>
            <person name="Yoshida Y."/>
            <person name="Fujiwara M."/>
            <person name="Mori M."/>
            <person name="Tomita M."/>
            <person name="Arakawa K."/>
        </authorList>
    </citation>
    <scope>NUCLEOTIDE SEQUENCE [LARGE SCALE GENOMIC DNA]</scope>
</reference>
<evidence type="ECO:0000313" key="1">
    <source>
        <dbReference type="EMBL" id="GBM08222.1"/>
    </source>
</evidence>
<evidence type="ECO:0008006" key="3">
    <source>
        <dbReference type="Google" id="ProtNLM"/>
    </source>
</evidence>
<dbReference type="PANTHER" id="PTHR46060:SF1">
    <property type="entry name" value="MARINER MOS1 TRANSPOSASE-LIKE PROTEIN"/>
    <property type="match status" value="1"/>
</dbReference>
<name>A0A4Y2CUS6_ARAVE</name>
<organism evidence="1 2">
    <name type="scientific">Araneus ventricosus</name>
    <name type="common">Orbweaver spider</name>
    <name type="synonym">Epeira ventricosa</name>
    <dbReference type="NCBI Taxonomy" id="182803"/>
    <lineage>
        <taxon>Eukaryota</taxon>
        <taxon>Metazoa</taxon>
        <taxon>Ecdysozoa</taxon>
        <taxon>Arthropoda</taxon>
        <taxon>Chelicerata</taxon>
        <taxon>Arachnida</taxon>
        <taxon>Araneae</taxon>
        <taxon>Araneomorphae</taxon>
        <taxon>Entelegynae</taxon>
        <taxon>Araneoidea</taxon>
        <taxon>Araneidae</taxon>
        <taxon>Araneus</taxon>
    </lineage>
</organism>
<comment type="caution">
    <text evidence="1">The sequence shown here is derived from an EMBL/GenBank/DDBJ whole genome shotgun (WGS) entry which is preliminary data.</text>
</comment>
<sequence length="131" mass="15421">MTTLYECVTVTLGYHKLRARWAPKMLSEEHKKKRMGFALDILTRYAETGGEFLNHIVTGDEMWDLGPSDFHLFLYLKRHLARQNFHDDAEIKNEVEMWFREQAVDFYDCGIQKLVTRLSKCLDNGGDFVEK</sequence>
<dbReference type="Gene3D" id="3.30.420.10">
    <property type="entry name" value="Ribonuclease H-like superfamily/Ribonuclease H"/>
    <property type="match status" value="2"/>
</dbReference>
<dbReference type="PANTHER" id="PTHR46060">
    <property type="entry name" value="MARINER MOS1 TRANSPOSASE-LIKE PROTEIN"/>
    <property type="match status" value="1"/>
</dbReference>
<protein>
    <recommendedName>
        <fullName evidence="3">Histone-lysine N-methyltransferase SETMAR</fullName>
    </recommendedName>
</protein>
<dbReference type="AlphaFoldDB" id="A0A4Y2CUS6"/>